<feature type="compositionally biased region" description="Polar residues" evidence="4">
    <location>
        <begin position="577"/>
        <end position="586"/>
    </location>
</feature>
<dbReference type="PANTHER" id="PTHR22767">
    <property type="entry name" value="N-TERMINAL ACETYLTRANSFERASE-RELATED"/>
    <property type="match status" value="1"/>
</dbReference>
<proteinExistence type="predicted"/>
<keyword evidence="6" id="KW-1185">Reference proteome</keyword>
<dbReference type="PIRSF" id="PIRSF000422">
    <property type="entry name" value="N-terminal-AcTrfase-A_aux_su"/>
    <property type="match status" value="1"/>
</dbReference>
<gene>
    <name evidence="5" type="ORF">OHK93_001943</name>
</gene>
<dbReference type="GO" id="GO:0031415">
    <property type="term" value="C:NatA complex"/>
    <property type="evidence" value="ECO:0007669"/>
    <property type="project" value="TreeGrafter"/>
</dbReference>
<evidence type="ECO:0000256" key="1">
    <source>
        <dbReference type="ARBA" id="ARBA00022737"/>
    </source>
</evidence>
<evidence type="ECO:0000313" key="5">
    <source>
        <dbReference type="EMBL" id="MDI1490739.1"/>
    </source>
</evidence>
<evidence type="ECO:0000313" key="6">
    <source>
        <dbReference type="Proteomes" id="UP001161017"/>
    </source>
</evidence>
<dbReference type="InterPro" id="IPR021183">
    <property type="entry name" value="NatA_aux_su"/>
</dbReference>
<evidence type="ECO:0000256" key="4">
    <source>
        <dbReference type="SAM" id="MobiDB-lite"/>
    </source>
</evidence>
<keyword evidence="2 3" id="KW-0802">TPR repeat</keyword>
<dbReference type="EMBL" id="JAPUFD010000012">
    <property type="protein sequence ID" value="MDI1490739.1"/>
    <property type="molecule type" value="Genomic_DNA"/>
</dbReference>
<dbReference type="SUPFAM" id="SSF48452">
    <property type="entry name" value="TPR-like"/>
    <property type="match status" value="3"/>
</dbReference>
<dbReference type="SMART" id="SM00028">
    <property type="entry name" value="TPR"/>
    <property type="match status" value="4"/>
</dbReference>
<dbReference type="Gene3D" id="1.25.40.1010">
    <property type="match status" value="1"/>
</dbReference>
<dbReference type="Pfam" id="PF12569">
    <property type="entry name" value="NatA_aux_su"/>
    <property type="match status" value="1"/>
</dbReference>
<dbReference type="FunFam" id="1.25.40.1040:FF:000003">
    <property type="entry name" value="N-terminal acetyltransferase A, auxiliary subunit"/>
    <property type="match status" value="1"/>
</dbReference>
<reference evidence="5" key="1">
    <citation type="journal article" date="2023" name="Genome Biol. Evol.">
        <title>First Whole Genome Sequence and Flow Cytometry Genome Size Data for the Lichen-Forming Fungus Ramalina farinacea (Ascomycota).</title>
        <authorList>
            <person name="Llewellyn T."/>
            <person name="Mian S."/>
            <person name="Hill R."/>
            <person name="Leitch I.J."/>
            <person name="Gaya E."/>
        </authorList>
    </citation>
    <scope>NUCLEOTIDE SEQUENCE</scope>
    <source>
        <strain evidence="5">LIQ254RAFAR</strain>
    </source>
</reference>
<comment type="caution">
    <text evidence="5">The sequence shown here is derived from an EMBL/GenBank/DDBJ whole genome shotgun (WGS) entry which is preliminary data.</text>
</comment>
<dbReference type="Pfam" id="PF13181">
    <property type="entry name" value="TPR_8"/>
    <property type="match status" value="1"/>
</dbReference>
<feature type="region of interest" description="Disordered" evidence="4">
    <location>
        <begin position="334"/>
        <end position="365"/>
    </location>
</feature>
<dbReference type="Gene3D" id="1.25.40.1040">
    <property type="match status" value="1"/>
</dbReference>
<accession>A0AA43TWS0</accession>
<feature type="region of interest" description="Disordered" evidence="4">
    <location>
        <begin position="577"/>
        <end position="641"/>
    </location>
</feature>
<dbReference type="InterPro" id="IPR011990">
    <property type="entry name" value="TPR-like_helical_dom_sf"/>
</dbReference>
<organism evidence="5 6">
    <name type="scientific">Ramalina farinacea</name>
    <dbReference type="NCBI Taxonomy" id="258253"/>
    <lineage>
        <taxon>Eukaryota</taxon>
        <taxon>Fungi</taxon>
        <taxon>Dikarya</taxon>
        <taxon>Ascomycota</taxon>
        <taxon>Pezizomycotina</taxon>
        <taxon>Lecanoromycetes</taxon>
        <taxon>OSLEUM clade</taxon>
        <taxon>Lecanoromycetidae</taxon>
        <taxon>Lecanorales</taxon>
        <taxon>Lecanorineae</taxon>
        <taxon>Ramalinaceae</taxon>
        <taxon>Ramalina</taxon>
    </lineage>
</organism>
<dbReference type="InterPro" id="IPR019734">
    <property type="entry name" value="TPR_rpt"/>
</dbReference>
<feature type="repeat" description="TPR" evidence="3">
    <location>
        <begin position="59"/>
        <end position="92"/>
    </location>
</feature>
<evidence type="ECO:0000256" key="2">
    <source>
        <dbReference type="ARBA" id="ARBA00022803"/>
    </source>
</evidence>
<evidence type="ECO:0000256" key="3">
    <source>
        <dbReference type="PROSITE-ProRule" id="PRU00339"/>
    </source>
</evidence>
<dbReference type="PROSITE" id="PS50005">
    <property type="entry name" value="TPR"/>
    <property type="match status" value="1"/>
</dbReference>
<keyword evidence="1" id="KW-0677">Repeat</keyword>
<feature type="compositionally biased region" description="Basic and acidic residues" evidence="4">
    <location>
        <begin position="600"/>
        <end position="638"/>
    </location>
</feature>
<protein>
    <submittedName>
        <fullName evidence="5">Uncharacterized protein</fullName>
    </submittedName>
</protein>
<dbReference type="AlphaFoldDB" id="A0AA43TWS0"/>
<dbReference type="Proteomes" id="UP001161017">
    <property type="component" value="Unassembled WGS sequence"/>
</dbReference>
<sequence>MFCIGQLHRGIKAADQILKKKPDHGDTIAMKALIINNQGHTEEAFAMAKLALQKSMKSHICWHVYGLLYRSNKNFEEALKAYKFALKLEPDSPQIQKDLAFLQMQIRDYPGYVQSRRAIIQNKTLFRQNWTALAVAQHLAGDLWEAERTLTTFEETLRSPPPKSDIEHAEAILYKNTIIAEMGETERALDHLNAAAKDSPDRGWVMEKKADYLLQLGRMKEAEDAYRALLDRNAEYRRYYEGLVAAMEIDKSDPQALKALYDEYAQKNPRGDAARRIPLDFLTGSDFREAADSYLQRMLSKGIPSLFANIKALYADSSKRDTVQDLVEGYRSGQGVVQMNGTAEKKPESTEEQQPNGVEEKAEKTEPFKPSVHFFLAQHYNYHLSRDLDKAMESIEEAIKSAPESVDYHMTKARIWKHHGDVQKAAATMEHARTLDTRDRYINTKAAKYQLRYNDNDGAIENMGLFTRKEAAGGPLGDLLDMQCQWFIYEDGMSYMRQGKLGLALKRFMSIFSTFETWQEDQYDFHSFSLRKGQIRAYVDMIRWEDHLREHPFFARAAIAAAEIYVMLYDRPELASPMTNGVNGDRNSAEQRKAQRKARKEAEKAAQAEAQKKDARKPAAVDQNGDPKKEDKDPKGDLLMKTSDPLEDAMKFINPLLEFSPKYPKAQQTAFEVFIRRDKDLLALRSLLASHAIDPSDPTTHYQSLRLRQKAIQKPPAVPEAALKVFESELSTLVSHDADLSKLNNDFLQAHHESAPHVQASLRVRCELLDPASKDTASQDLIRTLALEGSTLEDALRGLELLRGWKADEKYVDTYIAAAHERYPKATTFQEGQAK</sequence>
<name>A0AA43TWS0_9LECA</name>
<dbReference type="PANTHER" id="PTHR22767:SF2">
    <property type="entry name" value="N(ALPHA)-ACETYLTRANSFERASE 15_16, ISOFORM A"/>
    <property type="match status" value="1"/>
</dbReference>